<evidence type="ECO:0000313" key="3">
    <source>
        <dbReference type="Proteomes" id="UP000001194"/>
    </source>
</evidence>
<dbReference type="Proteomes" id="UP000001194">
    <property type="component" value="Unassembled WGS sequence"/>
</dbReference>
<name>B0DZI0_LACBS</name>
<reference evidence="2 3" key="1">
    <citation type="journal article" date="2008" name="Nature">
        <title>The genome of Laccaria bicolor provides insights into mycorrhizal symbiosis.</title>
        <authorList>
            <person name="Martin F."/>
            <person name="Aerts A."/>
            <person name="Ahren D."/>
            <person name="Brun A."/>
            <person name="Danchin E.G.J."/>
            <person name="Duchaussoy F."/>
            <person name="Gibon J."/>
            <person name="Kohler A."/>
            <person name="Lindquist E."/>
            <person name="Pereda V."/>
            <person name="Salamov A."/>
            <person name="Shapiro H.J."/>
            <person name="Wuyts J."/>
            <person name="Blaudez D."/>
            <person name="Buee M."/>
            <person name="Brokstein P."/>
            <person name="Canbaeck B."/>
            <person name="Cohen D."/>
            <person name="Courty P.E."/>
            <person name="Coutinho P.M."/>
            <person name="Delaruelle C."/>
            <person name="Detter J.C."/>
            <person name="Deveau A."/>
            <person name="DiFazio S."/>
            <person name="Duplessis S."/>
            <person name="Fraissinet-Tachet L."/>
            <person name="Lucic E."/>
            <person name="Frey-Klett P."/>
            <person name="Fourrey C."/>
            <person name="Feussner I."/>
            <person name="Gay G."/>
            <person name="Grimwood J."/>
            <person name="Hoegger P.J."/>
            <person name="Jain P."/>
            <person name="Kilaru S."/>
            <person name="Labbe J."/>
            <person name="Lin Y.C."/>
            <person name="Legue V."/>
            <person name="Le Tacon F."/>
            <person name="Marmeisse R."/>
            <person name="Melayah D."/>
            <person name="Montanini B."/>
            <person name="Muratet M."/>
            <person name="Nehls U."/>
            <person name="Niculita-Hirzel H."/>
            <person name="Oudot-Le Secq M.P."/>
            <person name="Peter M."/>
            <person name="Quesneville H."/>
            <person name="Rajashekar B."/>
            <person name="Reich M."/>
            <person name="Rouhier N."/>
            <person name="Schmutz J."/>
            <person name="Yin T."/>
            <person name="Chalot M."/>
            <person name="Henrissat B."/>
            <person name="Kuees U."/>
            <person name="Lucas S."/>
            <person name="Van de Peer Y."/>
            <person name="Podila G.K."/>
            <person name="Polle A."/>
            <person name="Pukkila P.J."/>
            <person name="Richardson P.M."/>
            <person name="Rouze P."/>
            <person name="Sanders I.R."/>
            <person name="Stajich J.E."/>
            <person name="Tunlid A."/>
            <person name="Tuskan G."/>
            <person name="Grigoriev I.V."/>
        </authorList>
    </citation>
    <scope>NUCLEOTIDE SEQUENCE [LARGE SCALE GENOMIC DNA]</scope>
    <source>
        <strain evidence="3">S238N-H82 / ATCC MYA-4686</strain>
    </source>
</reference>
<evidence type="ECO:0000313" key="2">
    <source>
        <dbReference type="EMBL" id="EDR00025.1"/>
    </source>
</evidence>
<accession>B0DZI0</accession>
<dbReference type="RefSeq" id="XP_001889334.1">
    <property type="nucleotide sequence ID" value="XM_001889299.1"/>
</dbReference>
<feature type="compositionally biased region" description="Polar residues" evidence="1">
    <location>
        <begin position="64"/>
        <end position="73"/>
    </location>
</feature>
<gene>
    <name evidence="2" type="ORF">LACBIDRAFT_334548</name>
</gene>
<proteinExistence type="predicted"/>
<dbReference type="OrthoDB" id="3089341at2759"/>
<sequence>MEARTPFQVGKFQPLHPYDVRGGIGVFGATTKTVLELGAMGSTKAQRQSSQSVQRHFASLGASDGSTPSSPRSTFNDMEALLSPILLNSAVNSPPPVSGDHVPSVTDLSLEVLLHIANTSDSDLQKIQDGVIKLCAPLVYKQTQLLELLLALSATCHYNFHYIKGYIQNRTRNLISEFQLSVDRLFHVMNFYGAVIGGSCALSMIGAEASTFCPLEMTLYLPYEYHNTLTASLFQHLQLLGRITGKNHNPLVTLIEWYAFGRPNDLPLHITAVFTTTNYPIEALFHSQYSITLMLSHPKEFFLPTAPSPHLDGQVLPPIPSLPQITTFEPTLAPHEVIVWFFGGGYGCTPMGSTFPCLFGTIPVFDLI</sequence>
<keyword evidence="3" id="KW-1185">Reference proteome</keyword>
<evidence type="ECO:0000256" key="1">
    <source>
        <dbReference type="SAM" id="MobiDB-lite"/>
    </source>
</evidence>
<dbReference type="HOGENOM" id="CLU_035155_0_0_1"/>
<dbReference type="EMBL" id="DS547155">
    <property type="protein sequence ID" value="EDR00025.1"/>
    <property type="molecule type" value="Genomic_DNA"/>
</dbReference>
<feature type="region of interest" description="Disordered" evidence="1">
    <location>
        <begin position="43"/>
        <end position="73"/>
    </location>
</feature>
<dbReference type="AlphaFoldDB" id="B0DZI0"/>
<protein>
    <submittedName>
        <fullName evidence="2">Predicted protein</fullName>
    </submittedName>
</protein>
<dbReference type="KEGG" id="lbc:LACBIDRAFT_334548"/>
<organism evidence="3">
    <name type="scientific">Laccaria bicolor (strain S238N-H82 / ATCC MYA-4686)</name>
    <name type="common">Bicoloured deceiver</name>
    <name type="synonym">Laccaria laccata var. bicolor</name>
    <dbReference type="NCBI Taxonomy" id="486041"/>
    <lineage>
        <taxon>Eukaryota</taxon>
        <taxon>Fungi</taxon>
        <taxon>Dikarya</taxon>
        <taxon>Basidiomycota</taxon>
        <taxon>Agaricomycotina</taxon>
        <taxon>Agaricomycetes</taxon>
        <taxon>Agaricomycetidae</taxon>
        <taxon>Agaricales</taxon>
        <taxon>Agaricineae</taxon>
        <taxon>Hydnangiaceae</taxon>
        <taxon>Laccaria</taxon>
    </lineage>
</organism>
<dbReference type="GeneID" id="6084963"/>
<dbReference type="InParanoid" id="B0DZI0"/>
<feature type="compositionally biased region" description="Polar residues" evidence="1">
    <location>
        <begin position="43"/>
        <end position="54"/>
    </location>
</feature>